<feature type="transmembrane region" description="Helical" evidence="20">
    <location>
        <begin position="472"/>
        <end position="494"/>
    </location>
</feature>
<evidence type="ECO:0000256" key="20">
    <source>
        <dbReference type="SAM" id="Phobius"/>
    </source>
</evidence>
<accession>H0W3Q0</accession>
<dbReference type="GO" id="GO:0031528">
    <property type="term" value="C:microvillus membrane"/>
    <property type="evidence" value="ECO:0007669"/>
    <property type="project" value="UniProtKB-SubCell"/>
</dbReference>
<reference evidence="24" key="1">
    <citation type="journal article" date="2011" name="Nature">
        <title>A high-resolution map of human evolutionary constraint using 29 mammals.</title>
        <authorList>
            <person name="Lindblad-Toh K."/>
            <person name="Garber M."/>
            <person name="Zuk O."/>
            <person name="Lin M.F."/>
            <person name="Parker B.J."/>
            <person name="Washietl S."/>
            <person name="Kheradpour P."/>
            <person name="Ernst J."/>
            <person name="Jordan G."/>
            <person name="Mauceli E."/>
            <person name="Ward L.D."/>
            <person name="Lowe C.B."/>
            <person name="Holloway A.K."/>
            <person name="Clamp M."/>
            <person name="Gnerre S."/>
            <person name="Alfoldi J."/>
            <person name="Beal K."/>
            <person name="Chang J."/>
            <person name="Clawson H."/>
            <person name="Cuff J."/>
            <person name="Di Palma F."/>
            <person name="Fitzgerald S."/>
            <person name="Flicek P."/>
            <person name="Guttman M."/>
            <person name="Hubisz M.J."/>
            <person name="Jaffe D.B."/>
            <person name="Jungreis I."/>
            <person name="Kent W.J."/>
            <person name="Kostka D."/>
            <person name="Lara M."/>
            <person name="Martins A.L."/>
            <person name="Massingham T."/>
            <person name="Moltke I."/>
            <person name="Raney B.J."/>
            <person name="Rasmussen M.D."/>
            <person name="Robinson J."/>
            <person name="Stark A."/>
            <person name="Vilella A.J."/>
            <person name="Wen J."/>
            <person name="Xie X."/>
            <person name="Zody M.C."/>
            <person name="Baldwin J."/>
            <person name="Bloom T."/>
            <person name="Chin C.W."/>
            <person name="Heiman D."/>
            <person name="Nicol R."/>
            <person name="Nusbaum C."/>
            <person name="Young S."/>
            <person name="Wilkinson J."/>
            <person name="Worley K.C."/>
            <person name="Kovar C.L."/>
            <person name="Muzny D.M."/>
            <person name="Gibbs R.A."/>
            <person name="Cree A."/>
            <person name="Dihn H.H."/>
            <person name="Fowler G."/>
            <person name="Jhangiani S."/>
            <person name="Joshi V."/>
            <person name="Lee S."/>
            <person name="Lewis L.R."/>
            <person name="Nazareth L.V."/>
            <person name="Okwuonu G."/>
            <person name="Santibanez J."/>
            <person name="Warren W.C."/>
            <person name="Mardis E.R."/>
            <person name="Weinstock G.M."/>
            <person name="Wilson R.K."/>
            <person name="Delehaunty K."/>
            <person name="Dooling D."/>
            <person name="Fronik C."/>
            <person name="Fulton L."/>
            <person name="Fulton B."/>
            <person name="Graves T."/>
            <person name="Minx P."/>
            <person name="Sodergren E."/>
            <person name="Birney E."/>
            <person name="Margulies E.H."/>
            <person name="Herrero J."/>
            <person name="Green E.D."/>
            <person name="Haussler D."/>
            <person name="Siepel A."/>
            <person name="Goldman N."/>
            <person name="Pollard K.S."/>
            <person name="Pedersen J.S."/>
            <person name="Lander E.S."/>
            <person name="Kellis M."/>
        </authorList>
    </citation>
    <scope>NUCLEOTIDE SEQUENCE [LARGE SCALE GENOMIC DNA]</scope>
    <source>
        <strain evidence="24">2N</strain>
    </source>
</reference>
<feature type="chain" id="PRO_5012565101" description="Cadherin-related family member 5" evidence="21">
    <location>
        <begin position="27"/>
        <end position="657"/>
    </location>
</feature>
<evidence type="ECO:0000256" key="1">
    <source>
        <dbReference type="ARBA" id="ARBA00004247"/>
    </source>
</evidence>
<dbReference type="PROSITE" id="PS50268">
    <property type="entry name" value="CADHERIN_2"/>
    <property type="match status" value="2"/>
</dbReference>
<keyword evidence="9 20" id="KW-1133">Transmembrane helix</keyword>
<keyword evidence="24" id="KW-1185">Reference proteome</keyword>
<evidence type="ECO:0000256" key="17">
    <source>
        <dbReference type="ARBA" id="ARBA00081919"/>
    </source>
</evidence>
<dbReference type="GO" id="GO:0005509">
    <property type="term" value="F:calcium ion binding"/>
    <property type="evidence" value="ECO:0007669"/>
    <property type="project" value="UniProtKB-UniRule"/>
</dbReference>
<evidence type="ECO:0000313" key="24">
    <source>
        <dbReference type="Proteomes" id="UP000005447"/>
    </source>
</evidence>
<evidence type="ECO:0000256" key="2">
    <source>
        <dbReference type="ARBA" id="ARBA00022475"/>
    </source>
</evidence>
<evidence type="ECO:0000256" key="14">
    <source>
        <dbReference type="ARBA" id="ARBA00060382"/>
    </source>
</evidence>
<dbReference type="HOGENOM" id="CLU_021415_0_0_1"/>
<evidence type="ECO:0000256" key="11">
    <source>
        <dbReference type="ARBA" id="ARBA00023180"/>
    </source>
</evidence>
<dbReference type="SUPFAM" id="SSF49313">
    <property type="entry name" value="Cadherin-like"/>
    <property type="match status" value="2"/>
</dbReference>
<dbReference type="GO" id="GO:0016477">
    <property type="term" value="P:cell migration"/>
    <property type="evidence" value="ECO:0007669"/>
    <property type="project" value="TreeGrafter"/>
</dbReference>
<sequence length="657" mass="71233">MGASALLWAPLLLLCMLPCQLPGAAAQDQVCSVDKTLISVKENTEITGPLVNISIPDGQDVILGPLSTPSTFQILGNQLFLKVIPDYEENTMLEAHLECRRDHTMVTQLVVLVSVLDVNDNAPEFPFETQEWDVAEDTKVNSTVIPEAKLTATDKDKEDNLFYTLQEVTPNASSFFSLEGMNRPALRLDRSLDYYQSQNMTFQLLVRDTREEDMEPSHTATATLVLHVLPADLRPPWFLPCSYSDGYVCIQAQYNGAVPTGHTLPSPLILHPGPIYAVDGDWAINAPIIYSIVGGNMDNTFAIDPDSGNLTMAKIVPSPMTFILLIRGDQADRVRYSVTQVTVEARSATGSLPHFPQNLYRGIVAPGSRAGVAVRDAASPSQPLRIQAQHPDFPDLNSAIIYQITNCSEFRMEGEAVLTATVLEHEGIFYVEATNTVTGGTTTAVAEIWVSEQVPPTTGEPWDPSHFSTVDMAILGGVLGALLLLALIGLVVLLTKHYGYRWHCCSSKATEPQSHGFDNQAFLDDHEATKASAPSPKPGPTPVETSSTPLDPEPLSSESPNSELQAPEPSGPEPPVAIRAAGDSPSAVRSILTKERRPEGGYKAVWFGEDIGAEADVVVLNTPEAVEDRDGNSEGSGEEDMDQDKSPLDELDDSTYI</sequence>
<dbReference type="GO" id="GO:0034332">
    <property type="term" value="P:adherens junction organization"/>
    <property type="evidence" value="ECO:0007669"/>
    <property type="project" value="TreeGrafter"/>
</dbReference>
<dbReference type="InterPro" id="IPR002126">
    <property type="entry name" value="Cadherin-like_dom"/>
</dbReference>
<dbReference type="FunFam" id="2.60.40.60:FF:000261">
    <property type="entry name" value="Cadherin-related family member 5"/>
    <property type="match status" value="1"/>
</dbReference>
<evidence type="ECO:0000256" key="6">
    <source>
        <dbReference type="ARBA" id="ARBA00022737"/>
    </source>
</evidence>
<dbReference type="PANTHER" id="PTHR24027">
    <property type="entry name" value="CADHERIN-23"/>
    <property type="match status" value="1"/>
</dbReference>
<dbReference type="GO" id="GO:0005912">
    <property type="term" value="C:adherens junction"/>
    <property type="evidence" value="ECO:0007669"/>
    <property type="project" value="TreeGrafter"/>
</dbReference>
<evidence type="ECO:0000256" key="13">
    <source>
        <dbReference type="ARBA" id="ARBA00056389"/>
    </source>
</evidence>
<evidence type="ECO:0000256" key="7">
    <source>
        <dbReference type="ARBA" id="ARBA00022782"/>
    </source>
</evidence>
<dbReference type="EMBL" id="AAKN02056356">
    <property type="status" value="NOT_ANNOTATED_CDS"/>
    <property type="molecule type" value="Genomic_DNA"/>
</dbReference>
<evidence type="ECO:0000256" key="12">
    <source>
        <dbReference type="ARBA" id="ARBA00023273"/>
    </source>
</evidence>
<evidence type="ECO:0000256" key="5">
    <source>
        <dbReference type="ARBA" id="ARBA00022729"/>
    </source>
</evidence>
<dbReference type="AlphaFoldDB" id="H0W3Q0"/>
<reference evidence="23" key="2">
    <citation type="submission" date="2025-08" db="UniProtKB">
        <authorList>
            <consortium name="Ensembl"/>
        </authorList>
    </citation>
    <scope>IDENTIFICATION</scope>
    <source>
        <strain evidence="23">2N</strain>
    </source>
</reference>
<evidence type="ECO:0000256" key="19">
    <source>
        <dbReference type="SAM" id="MobiDB-lite"/>
    </source>
</evidence>
<dbReference type="GO" id="GO:0007156">
    <property type="term" value="P:homophilic cell adhesion via plasma membrane adhesion molecules"/>
    <property type="evidence" value="ECO:0007669"/>
    <property type="project" value="InterPro"/>
</dbReference>
<comment type="subunit">
    <text evidence="15">Part of the IMAC/intermicrovillar adhesion complex/intermicrovillar tip-link complex composed of ANKS4B, MYO7B, USH1C, CDHR2 and CDHR5. Interacts (via cytoplasmic domain) with USH1C and MYO7B; required for proper localization of CDHR5 to microvilli tips and its function in brush border differentiation.</text>
</comment>
<dbReference type="GO" id="GO:0008013">
    <property type="term" value="F:beta-catenin binding"/>
    <property type="evidence" value="ECO:0007669"/>
    <property type="project" value="TreeGrafter"/>
</dbReference>
<dbReference type="InterPro" id="IPR039808">
    <property type="entry name" value="Cadherin"/>
</dbReference>
<dbReference type="GeneTree" id="ENSGT00940000162463"/>
<dbReference type="CDD" id="cd11304">
    <property type="entry name" value="Cadherin_repeat"/>
    <property type="match status" value="2"/>
</dbReference>
<evidence type="ECO:0000256" key="3">
    <source>
        <dbReference type="ARBA" id="ARBA00022553"/>
    </source>
</evidence>
<organism evidence="23 24">
    <name type="scientific">Cavia porcellus</name>
    <name type="common">Guinea pig</name>
    <dbReference type="NCBI Taxonomy" id="10141"/>
    <lineage>
        <taxon>Eukaryota</taxon>
        <taxon>Metazoa</taxon>
        <taxon>Chordata</taxon>
        <taxon>Craniata</taxon>
        <taxon>Vertebrata</taxon>
        <taxon>Euteleostomi</taxon>
        <taxon>Mammalia</taxon>
        <taxon>Eutheria</taxon>
        <taxon>Euarchontoglires</taxon>
        <taxon>Glires</taxon>
        <taxon>Rodentia</taxon>
        <taxon>Hystricomorpha</taxon>
        <taxon>Caviidae</taxon>
        <taxon>Cavia</taxon>
    </lineage>
</organism>
<dbReference type="GO" id="GO:0016342">
    <property type="term" value="C:catenin complex"/>
    <property type="evidence" value="ECO:0007669"/>
    <property type="project" value="TreeGrafter"/>
</dbReference>
<dbReference type="GO" id="GO:0016339">
    <property type="term" value="P:calcium-dependent cell-cell adhesion via plasma membrane cell adhesion molecules"/>
    <property type="evidence" value="ECO:0007669"/>
    <property type="project" value="TreeGrafter"/>
</dbReference>
<proteinExistence type="predicted"/>
<dbReference type="SMART" id="SM00112">
    <property type="entry name" value="CA"/>
    <property type="match status" value="3"/>
</dbReference>
<evidence type="ECO:0000313" key="23">
    <source>
        <dbReference type="Ensembl" id="ENSCPOP00000017597.2"/>
    </source>
</evidence>
<dbReference type="GO" id="GO:0000902">
    <property type="term" value="P:cell morphogenesis"/>
    <property type="evidence" value="ECO:0007669"/>
    <property type="project" value="TreeGrafter"/>
</dbReference>
<dbReference type="eggNOG" id="KOG3594">
    <property type="taxonomic scope" value="Eukaryota"/>
</dbReference>
<keyword evidence="4 20" id="KW-0812">Transmembrane</keyword>
<keyword evidence="3" id="KW-0597">Phosphoprotein</keyword>
<keyword evidence="7" id="KW-0221">Differentiation</keyword>
<evidence type="ECO:0000256" key="21">
    <source>
        <dbReference type="SAM" id="SignalP"/>
    </source>
</evidence>
<dbReference type="GO" id="GO:0030154">
    <property type="term" value="P:cell differentiation"/>
    <property type="evidence" value="ECO:0007669"/>
    <property type="project" value="UniProtKB-KW"/>
</dbReference>
<evidence type="ECO:0000256" key="15">
    <source>
        <dbReference type="ARBA" id="ARBA00063725"/>
    </source>
</evidence>
<evidence type="ECO:0000256" key="8">
    <source>
        <dbReference type="ARBA" id="ARBA00022837"/>
    </source>
</evidence>
<name>H0W3Q0_CAVPO</name>
<dbReference type="InterPro" id="IPR015919">
    <property type="entry name" value="Cadherin-like_sf"/>
</dbReference>
<feature type="region of interest" description="Disordered" evidence="19">
    <location>
        <begin position="622"/>
        <end position="657"/>
    </location>
</feature>
<dbReference type="Ensembl" id="ENSCPOT00000019940.2">
    <property type="protein sequence ID" value="ENSCPOP00000017597.2"/>
    <property type="gene ID" value="ENSCPOG00000022398.2"/>
</dbReference>
<evidence type="ECO:0000256" key="9">
    <source>
        <dbReference type="ARBA" id="ARBA00022989"/>
    </source>
</evidence>
<keyword evidence="6" id="KW-0677">Repeat</keyword>
<evidence type="ECO:0000256" key="16">
    <source>
        <dbReference type="ARBA" id="ARBA00067494"/>
    </source>
</evidence>
<dbReference type="GO" id="GO:0007043">
    <property type="term" value="P:cell-cell junction assembly"/>
    <property type="evidence" value="ECO:0007669"/>
    <property type="project" value="TreeGrafter"/>
</dbReference>
<feature type="domain" description="Cadherin" evidence="22">
    <location>
        <begin position="126"/>
        <end position="238"/>
    </location>
</feature>
<protein>
    <recommendedName>
        <fullName evidence="16">Cadherin-related family member 5</fullName>
    </recommendedName>
    <alternativeName>
        <fullName evidence="17">Mu-protocadherin</fullName>
    </alternativeName>
</protein>
<dbReference type="InterPro" id="IPR020894">
    <property type="entry name" value="Cadherin_CS"/>
</dbReference>
<feature type="signal peptide" evidence="21">
    <location>
        <begin position="1"/>
        <end position="26"/>
    </location>
</feature>
<keyword evidence="8 18" id="KW-0106">Calcium</keyword>
<keyword evidence="5 21" id="KW-0732">Signal</keyword>
<dbReference type="GO" id="GO:0044331">
    <property type="term" value="P:cell-cell adhesion mediated by cadherin"/>
    <property type="evidence" value="ECO:0007669"/>
    <property type="project" value="TreeGrafter"/>
</dbReference>
<keyword evidence="11" id="KW-0325">Glycoprotein</keyword>
<evidence type="ECO:0000256" key="18">
    <source>
        <dbReference type="PROSITE-ProRule" id="PRU00043"/>
    </source>
</evidence>
<evidence type="ECO:0000256" key="10">
    <source>
        <dbReference type="ARBA" id="ARBA00023136"/>
    </source>
</evidence>
<dbReference type="GO" id="GO:0045296">
    <property type="term" value="F:cadherin binding"/>
    <property type="evidence" value="ECO:0007669"/>
    <property type="project" value="TreeGrafter"/>
</dbReference>
<evidence type="ECO:0000256" key="4">
    <source>
        <dbReference type="ARBA" id="ARBA00022692"/>
    </source>
</evidence>
<keyword evidence="12" id="KW-0966">Cell projection</keyword>
<dbReference type="VEuPathDB" id="HostDB:ENSCPOG00000022398"/>
<dbReference type="Gene3D" id="2.60.40.60">
    <property type="entry name" value="Cadherins"/>
    <property type="match status" value="3"/>
</dbReference>
<keyword evidence="2" id="KW-1003">Cell membrane</keyword>
<feature type="compositionally biased region" description="Low complexity" evidence="19">
    <location>
        <begin position="546"/>
        <end position="564"/>
    </location>
</feature>
<dbReference type="GO" id="GO:0016324">
    <property type="term" value="C:apical plasma membrane"/>
    <property type="evidence" value="ECO:0007669"/>
    <property type="project" value="UniProtKB-SubCell"/>
</dbReference>
<dbReference type="Bgee" id="ENSCPOG00000022398">
    <property type="expression patterns" value="Expressed in adult mammalian kidney and 1 other cell type or tissue"/>
</dbReference>
<keyword evidence="10 20" id="KW-0472">Membrane</keyword>
<feature type="region of interest" description="Disordered" evidence="19">
    <location>
        <begin position="528"/>
        <end position="602"/>
    </location>
</feature>
<feature type="domain" description="Cadherin" evidence="22">
    <location>
        <begin position="250"/>
        <end position="355"/>
    </location>
</feature>
<dbReference type="PROSITE" id="PS00232">
    <property type="entry name" value="CADHERIN_1"/>
    <property type="match status" value="1"/>
</dbReference>
<evidence type="ECO:0000259" key="22">
    <source>
        <dbReference type="PROSITE" id="PS50268"/>
    </source>
</evidence>
<gene>
    <name evidence="23" type="primary">CDHR5</name>
</gene>
<dbReference type="PANTHER" id="PTHR24027:SF414">
    <property type="entry name" value="CADHERIN-RELATED FAMILY MEMBER 5 ISOFORM X1"/>
    <property type="match status" value="1"/>
</dbReference>
<reference evidence="23" key="3">
    <citation type="submission" date="2025-09" db="UniProtKB">
        <authorList>
            <consortium name="Ensembl"/>
        </authorList>
    </citation>
    <scope>IDENTIFICATION</scope>
    <source>
        <strain evidence="23">2N</strain>
    </source>
</reference>
<comment type="subcellular location">
    <subcellularLocation>
        <location evidence="1">Apical cell membrane</location>
        <topology evidence="1">Single-pass type I membrane protein</topology>
    </subcellularLocation>
    <subcellularLocation>
        <location evidence="14">Cell projection</location>
        <location evidence="14">Microvillus membrane</location>
        <topology evidence="14">Single-pass type I membrane protein</topology>
    </subcellularLocation>
</comment>
<dbReference type="Proteomes" id="UP000005447">
    <property type="component" value="Unassembled WGS sequence"/>
</dbReference>
<comment type="function">
    <text evidence="13">Intermicrovillar adhesion molecule that forms, via its extracellular domain, calcium-dependent heterophilic complexes with CDHR2 on adjacent microvilli. Thereby, controls the packing of microvilli at the apical membrane of epithelial cells. Through its cytoplasmic domain, interacts with microvillus cytoplasmic proteins to form the intermicrovillar adhesion complex/IMAC. This complex plays a central role in microvilli and epithelial brush border differentiation.</text>
</comment>